<dbReference type="InterPro" id="IPR023210">
    <property type="entry name" value="NADP_OxRdtase_dom"/>
</dbReference>
<comment type="caution">
    <text evidence="2">The sequence shown here is derived from an EMBL/GenBank/DDBJ whole genome shotgun (WGS) entry which is preliminary data.</text>
</comment>
<dbReference type="OrthoDB" id="416253at2759"/>
<dbReference type="InterPro" id="IPR020471">
    <property type="entry name" value="AKR"/>
</dbReference>
<dbReference type="Proteomes" id="UP000708208">
    <property type="component" value="Unassembled WGS sequence"/>
</dbReference>
<proteinExistence type="predicted"/>
<gene>
    <name evidence="2" type="ORF">AFUS01_LOCUS24927</name>
</gene>
<dbReference type="PANTHER" id="PTHR11732">
    <property type="entry name" value="ALDO/KETO REDUCTASE"/>
    <property type="match status" value="1"/>
</dbReference>
<evidence type="ECO:0000259" key="1">
    <source>
        <dbReference type="Pfam" id="PF00248"/>
    </source>
</evidence>
<sequence>MTTGFLKLFDNNQLPLVGWAPGKDVEKSLEAALRSGCRFIWTDYNNQDEIEVGRVLSRWFRENDLKRKNIFVSVKLPFIGNHHTRVQQFARKSLENLRLGYVDLFLISAPVGFKYTNDNICFPFKNNMIDLDRQTDIISIWKAVERVADAGMTKSIGLCHFNERQLKIIVRNARVPPAVLQVECHAYFQQRELQAFCNKYEIAIYSVFPAGYNNGNFCAKTLSTNLSQQDNLIPKFDPLIRKLGYRHDTNPYQILVAFLVQSNIGVVVSDTEASEIPTYSQVLNFQLKNDELEAIAELNKGSRGRTFNFRDLLPGFDTHPQHPFHDVFNLEFAILDFPRNWN</sequence>
<reference evidence="2" key="1">
    <citation type="submission" date="2021-06" db="EMBL/GenBank/DDBJ databases">
        <authorList>
            <person name="Hodson N. C."/>
            <person name="Mongue J. A."/>
            <person name="Jaron S. K."/>
        </authorList>
    </citation>
    <scope>NUCLEOTIDE SEQUENCE</scope>
</reference>
<accession>A0A8J2PGS2</accession>
<organism evidence="2 3">
    <name type="scientific">Allacma fusca</name>
    <dbReference type="NCBI Taxonomy" id="39272"/>
    <lineage>
        <taxon>Eukaryota</taxon>
        <taxon>Metazoa</taxon>
        <taxon>Ecdysozoa</taxon>
        <taxon>Arthropoda</taxon>
        <taxon>Hexapoda</taxon>
        <taxon>Collembola</taxon>
        <taxon>Symphypleona</taxon>
        <taxon>Sminthuridae</taxon>
        <taxon>Allacma</taxon>
    </lineage>
</organism>
<evidence type="ECO:0000313" key="3">
    <source>
        <dbReference type="Proteomes" id="UP000708208"/>
    </source>
</evidence>
<dbReference type="Pfam" id="PF00248">
    <property type="entry name" value="Aldo_ket_red"/>
    <property type="match status" value="1"/>
</dbReference>
<evidence type="ECO:0000313" key="2">
    <source>
        <dbReference type="EMBL" id="CAG7786355.1"/>
    </source>
</evidence>
<dbReference type="PIRSF" id="PIRSF000097">
    <property type="entry name" value="AKR"/>
    <property type="match status" value="1"/>
</dbReference>
<protein>
    <recommendedName>
        <fullName evidence="1">NADP-dependent oxidoreductase domain-containing protein</fullName>
    </recommendedName>
</protein>
<feature type="domain" description="NADP-dependent oxidoreductase" evidence="1">
    <location>
        <begin position="24"/>
        <end position="299"/>
    </location>
</feature>
<keyword evidence="3" id="KW-1185">Reference proteome</keyword>
<dbReference type="EMBL" id="CAJVCH010316231">
    <property type="protein sequence ID" value="CAG7786355.1"/>
    <property type="molecule type" value="Genomic_DNA"/>
</dbReference>
<dbReference type="AlphaFoldDB" id="A0A8J2PGS2"/>
<dbReference type="GO" id="GO:0016491">
    <property type="term" value="F:oxidoreductase activity"/>
    <property type="evidence" value="ECO:0007669"/>
    <property type="project" value="InterPro"/>
</dbReference>
<name>A0A8J2PGS2_9HEXA</name>